<proteinExistence type="predicted"/>
<dbReference type="EMBL" id="HACA01015365">
    <property type="protein sequence ID" value="CDW32726.1"/>
    <property type="molecule type" value="Transcribed_RNA"/>
</dbReference>
<organism evidence="1">
    <name type="scientific">Lepeophtheirus salmonis</name>
    <name type="common">Salmon louse</name>
    <name type="synonym">Caligus salmonis</name>
    <dbReference type="NCBI Taxonomy" id="72036"/>
    <lineage>
        <taxon>Eukaryota</taxon>
        <taxon>Metazoa</taxon>
        <taxon>Ecdysozoa</taxon>
        <taxon>Arthropoda</taxon>
        <taxon>Crustacea</taxon>
        <taxon>Multicrustacea</taxon>
        <taxon>Hexanauplia</taxon>
        <taxon>Copepoda</taxon>
        <taxon>Siphonostomatoida</taxon>
        <taxon>Caligidae</taxon>
        <taxon>Lepeophtheirus</taxon>
    </lineage>
</organism>
<evidence type="ECO:0000313" key="1">
    <source>
        <dbReference type="EMBL" id="CDW32726.1"/>
    </source>
</evidence>
<protein>
    <submittedName>
        <fullName evidence="1">Uncharacterized protein</fullName>
    </submittedName>
</protein>
<name>A0A0K2U4T9_LEPSM</name>
<dbReference type="AlphaFoldDB" id="A0A0K2U4T9"/>
<accession>A0A0K2U4T9</accession>
<reference evidence="1" key="1">
    <citation type="submission" date="2014-05" db="EMBL/GenBank/DDBJ databases">
        <authorList>
            <person name="Chronopoulou M."/>
        </authorList>
    </citation>
    <scope>NUCLEOTIDE SEQUENCE</scope>
    <source>
        <tissue evidence="1">Whole organism</tissue>
    </source>
</reference>
<sequence length="113" mass="12728">MSSLLGFSIDSLTEVVILRSLLLSFKQWSPDCNFQYPLLVSIPSFSESLPVSLFLISSIFRAKTDSYSLICNRFSLMFIQYVQTGKCYVIGVVPLENLIFTSFPFTSFICGIV</sequence>